<organism evidence="2 3">
    <name type="scientific">Luteimonas soli</name>
    <dbReference type="NCBI Taxonomy" id="1648966"/>
    <lineage>
        <taxon>Bacteria</taxon>
        <taxon>Pseudomonadati</taxon>
        <taxon>Pseudomonadota</taxon>
        <taxon>Gammaproteobacteria</taxon>
        <taxon>Lysobacterales</taxon>
        <taxon>Lysobacteraceae</taxon>
        <taxon>Luteimonas</taxon>
    </lineage>
</organism>
<dbReference type="RefSeq" id="WP_386743852.1">
    <property type="nucleotide sequence ID" value="NZ_JBHRYA010000007.1"/>
</dbReference>
<gene>
    <name evidence="2" type="ORF">ACFONC_10515</name>
</gene>
<evidence type="ECO:0000313" key="2">
    <source>
        <dbReference type="EMBL" id="MFC3716587.1"/>
    </source>
</evidence>
<keyword evidence="1" id="KW-0732">Signal</keyword>
<accession>A0ABV7XNL7</accession>
<evidence type="ECO:0000313" key="3">
    <source>
        <dbReference type="Proteomes" id="UP001595705"/>
    </source>
</evidence>
<comment type="caution">
    <text evidence="2">The sequence shown here is derived from an EMBL/GenBank/DDBJ whole genome shotgun (WGS) entry which is preliminary data.</text>
</comment>
<feature type="chain" id="PRO_5046359263" evidence="1">
    <location>
        <begin position="22"/>
        <end position="241"/>
    </location>
</feature>
<proteinExistence type="predicted"/>
<dbReference type="Proteomes" id="UP001595705">
    <property type="component" value="Unassembled WGS sequence"/>
</dbReference>
<feature type="signal peptide" evidence="1">
    <location>
        <begin position="1"/>
        <end position="21"/>
    </location>
</feature>
<evidence type="ECO:0000256" key="1">
    <source>
        <dbReference type="SAM" id="SignalP"/>
    </source>
</evidence>
<dbReference type="PROSITE" id="PS51257">
    <property type="entry name" value="PROKAR_LIPOPROTEIN"/>
    <property type="match status" value="1"/>
</dbReference>
<reference evidence="3" key="1">
    <citation type="journal article" date="2019" name="Int. J. Syst. Evol. Microbiol.">
        <title>The Global Catalogue of Microorganisms (GCM) 10K type strain sequencing project: providing services to taxonomists for standard genome sequencing and annotation.</title>
        <authorList>
            <consortium name="The Broad Institute Genomics Platform"/>
            <consortium name="The Broad Institute Genome Sequencing Center for Infectious Disease"/>
            <person name="Wu L."/>
            <person name="Ma J."/>
        </authorList>
    </citation>
    <scope>NUCLEOTIDE SEQUENCE [LARGE SCALE GENOMIC DNA]</scope>
    <source>
        <strain evidence="3">KCTC 42441</strain>
    </source>
</reference>
<protein>
    <submittedName>
        <fullName evidence="2">Uncharacterized protein</fullName>
    </submittedName>
</protein>
<keyword evidence="3" id="KW-1185">Reference proteome</keyword>
<name>A0ABV7XNL7_9GAMM</name>
<sequence>MRISKARSVAFLAIAALATLAACDRGNGGTSADGEAKAVRIYEVPPAQLQSTESALSIVLSGSKTGSVSSSDGRLVVLAPASTQASIGKAIEELSKRPADSAPGGDGPVRLRFWLLEGSAKATPPDPRLAPLKPALDEASRGLGLQGYTLQGFTDVLTSPGKPFRSEASNINVAGKASPQASGVALSASIDAAQMSGGWSGSIHTDALLEPGQFLVLSSTAGTDGNMRLIVAQAQLPADKS</sequence>
<dbReference type="EMBL" id="JBHRYA010000007">
    <property type="protein sequence ID" value="MFC3716587.1"/>
    <property type="molecule type" value="Genomic_DNA"/>
</dbReference>